<organism evidence="1 2">
    <name type="scientific">Petrolisthes manimaculis</name>
    <dbReference type="NCBI Taxonomy" id="1843537"/>
    <lineage>
        <taxon>Eukaryota</taxon>
        <taxon>Metazoa</taxon>
        <taxon>Ecdysozoa</taxon>
        <taxon>Arthropoda</taxon>
        <taxon>Crustacea</taxon>
        <taxon>Multicrustacea</taxon>
        <taxon>Malacostraca</taxon>
        <taxon>Eumalacostraca</taxon>
        <taxon>Eucarida</taxon>
        <taxon>Decapoda</taxon>
        <taxon>Pleocyemata</taxon>
        <taxon>Anomura</taxon>
        <taxon>Galatheoidea</taxon>
        <taxon>Porcellanidae</taxon>
        <taxon>Petrolisthes</taxon>
    </lineage>
</organism>
<sequence length="124" mass="13339">MEGVRFAKMESGCMEGARLVRVESGWRVQGWSGWSQGGGCKVGIGVRKKVKESTVKGHLMLEESRVWPGTFTVVAGGPLNTPYPTPFCTHFPPSLPAVPIAFTPAFLTLSGAGKTTPQSHQRKP</sequence>
<protein>
    <submittedName>
        <fullName evidence="1">Uncharacterized protein</fullName>
    </submittedName>
</protein>
<comment type="caution">
    <text evidence="1">The sequence shown here is derived from an EMBL/GenBank/DDBJ whole genome shotgun (WGS) entry which is preliminary data.</text>
</comment>
<gene>
    <name evidence="1" type="ORF">Pmani_034967</name>
</gene>
<dbReference type="AlphaFoldDB" id="A0AAE1TR12"/>
<dbReference type="Proteomes" id="UP001292094">
    <property type="component" value="Unassembled WGS sequence"/>
</dbReference>
<dbReference type="EMBL" id="JAWZYT010004890">
    <property type="protein sequence ID" value="KAK4292250.1"/>
    <property type="molecule type" value="Genomic_DNA"/>
</dbReference>
<evidence type="ECO:0000313" key="1">
    <source>
        <dbReference type="EMBL" id="KAK4292250.1"/>
    </source>
</evidence>
<name>A0AAE1TR12_9EUCA</name>
<reference evidence="1" key="1">
    <citation type="submission" date="2023-11" db="EMBL/GenBank/DDBJ databases">
        <title>Genome assemblies of two species of porcelain crab, Petrolisthes cinctipes and Petrolisthes manimaculis (Anomura: Porcellanidae).</title>
        <authorList>
            <person name="Angst P."/>
        </authorList>
    </citation>
    <scope>NUCLEOTIDE SEQUENCE</scope>
    <source>
        <strain evidence="1">PB745_02</strain>
        <tissue evidence="1">Gill</tissue>
    </source>
</reference>
<accession>A0AAE1TR12</accession>
<evidence type="ECO:0000313" key="2">
    <source>
        <dbReference type="Proteomes" id="UP001292094"/>
    </source>
</evidence>
<proteinExistence type="predicted"/>
<keyword evidence="2" id="KW-1185">Reference proteome</keyword>